<gene>
    <name evidence="1" type="ORF">J2S66_000981</name>
</gene>
<sequence>MARRGCAEGKRPRALHVVPNVAEPSGTWMAAPARRGLLDEPRPR</sequence>
<evidence type="ECO:0000313" key="1">
    <source>
        <dbReference type="EMBL" id="MDR6592597.1"/>
    </source>
</evidence>
<name>A0ABU1PPK1_9PSEU</name>
<protein>
    <submittedName>
        <fullName evidence="1">DNA-binding transcriptional MocR family regulator</fullName>
    </submittedName>
</protein>
<keyword evidence="2" id="KW-1185">Reference proteome</keyword>
<organism evidence="1 2">
    <name type="scientific">Saccharothrix longispora</name>
    <dbReference type="NCBI Taxonomy" id="33920"/>
    <lineage>
        <taxon>Bacteria</taxon>
        <taxon>Bacillati</taxon>
        <taxon>Actinomycetota</taxon>
        <taxon>Actinomycetes</taxon>
        <taxon>Pseudonocardiales</taxon>
        <taxon>Pseudonocardiaceae</taxon>
        <taxon>Saccharothrix</taxon>
    </lineage>
</organism>
<dbReference type="Proteomes" id="UP001268819">
    <property type="component" value="Unassembled WGS sequence"/>
</dbReference>
<evidence type="ECO:0000313" key="2">
    <source>
        <dbReference type="Proteomes" id="UP001268819"/>
    </source>
</evidence>
<dbReference type="EMBL" id="JAVDSG010000001">
    <property type="protein sequence ID" value="MDR6592597.1"/>
    <property type="molecule type" value="Genomic_DNA"/>
</dbReference>
<dbReference type="GO" id="GO:0003677">
    <property type="term" value="F:DNA binding"/>
    <property type="evidence" value="ECO:0007669"/>
    <property type="project" value="UniProtKB-KW"/>
</dbReference>
<comment type="caution">
    <text evidence="1">The sequence shown here is derived from an EMBL/GenBank/DDBJ whole genome shotgun (WGS) entry which is preliminary data.</text>
</comment>
<accession>A0ABU1PPK1</accession>
<proteinExistence type="predicted"/>
<keyword evidence="1" id="KW-0238">DNA-binding</keyword>
<dbReference type="RefSeq" id="WP_310304268.1">
    <property type="nucleotide sequence ID" value="NZ_BAAAXB010000001.1"/>
</dbReference>
<reference evidence="1 2" key="1">
    <citation type="submission" date="2023-07" db="EMBL/GenBank/DDBJ databases">
        <title>Sequencing the genomes of 1000 actinobacteria strains.</title>
        <authorList>
            <person name="Klenk H.-P."/>
        </authorList>
    </citation>
    <scope>NUCLEOTIDE SEQUENCE [LARGE SCALE GENOMIC DNA]</scope>
    <source>
        <strain evidence="1 2">DSM 43749</strain>
    </source>
</reference>